<dbReference type="SMART" id="SM00479">
    <property type="entry name" value="EXOIII"/>
    <property type="match status" value="1"/>
</dbReference>
<dbReference type="Proteomes" id="UP001175001">
    <property type="component" value="Unassembled WGS sequence"/>
</dbReference>
<dbReference type="Gene3D" id="3.30.420.10">
    <property type="entry name" value="Ribonuclease H-like superfamily/Ribonuclease H"/>
    <property type="match status" value="1"/>
</dbReference>
<dbReference type="InterPro" id="IPR047021">
    <property type="entry name" value="REXO1/3/4-like"/>
</dbReference>
<dbReference type="GO" id="GO:0003676">
    <property type="term" value="F:nucleic acid binding"/>
    <property type="evidence" value="ECO:0007669"/>
    <property type="project" value="InterPro"/>
</dbReference>
<organism evidence="9 10">
    <name type="scientific">Lasiodiplodia hormozganensis</name>
    <dbReference type="NCBI Taxonomy" id="869390"/>
    <lineage>
        <taxon>Eukaryota</taxon>
        <taxon>Fungi</taxon>
        <taxon>Dikarya</taxon>
        <taxon>Ascomycota</taxon>
        <taxon>Pezizomycotina</taxon>
        <taxon>Dothideomycetes</taxon>
        <taxon>Dothideomycetes incertae sedis</taxon>
        <taxon>Botryosphaeriales</taxon>
        <taxon>Botryosphaeriaceae</taxon>
        <taxon>Lasiodiplodia</taxon>
    </lineage>
</organism>
<protein>
    <submittedName>
        <fullName evidence="9">Exonuclease</fullName>
    </submittedName>
</protein>
<dbReference type="GO" id="GO:0005634">
    <property type="term" value="C:nucleus"/>
    <property type="evidence" value="ECO:0007669"/>
    <property type="project" value="UniProtKB-SubCell"/>
</dbReference>
<name>A0AA39YFE2_9PEZI</name>
<dbReference type="Pfam" id="PF00929">
    <property type="entry name" value="RNase_T"/>
    <property type="match status" value="1"/>
</dbReference>
<dbReference type="PANTHER" id="PTHR12801:SF115">
    <property type="entry name" value="FI18136P1-RELATED"/>
    <property type="match status" value="1"/>
</dbReference>
<evidence type="ECO:0000256" key="5">
    <source>
        <dbReference type="ARBA" id="ARBA00022839"/>
    </source>
</evidence>
<sequence>MAGQKRSHEEFTEGDPNVAESHKQAERHRDASADGTNIANDGWETYESKGTKKLKKIPGQQSKNYPSITHSPNARLMSTVKISDLQNLILYILSDATSPRWVAVNNHGQIRRVVTVMVPGLEAGMFNGQIALDEAADVQQDLVAHNSENKEKSIVSPDDYYPTQLVSEKLPESLKPFAEMFPHIWPIKSPGDDKYMRLHSPLQAILTAPIPKQKDDKKKGPQSANNRNWKNKRTPITNYIATLEQMLEDGDDWTIHPAMYSTPAEKAEHSHQRMLKERDAAHGWVDTPIASLEDGDVPNDQIQSGSMTAGRKVLAMDCEMCKTGEQDFELTRISVVDWDGNVVMDELVKPERPITDYLTPYSGITEDMLKDVTTTLADIQRRLLEIITPQTILVGHSLNSDLNALKMTHPFIADTSFLYPHPRGPPLKCSLKWLAQKYLSKEIQKGHGSSGHDSIEDARSTLELVKQKCEKGELWGTSEANGESIFKRLGRSQKPKNQAMSAAEEYRTGAVVDWGEPKRGFGAAADMCFGCKDDDEVVENVLKAVNGVPDATRPVCSKGVDFVWARMRELEAIRGWWTRTKTKDNAELLANALSSGNGDPKPAPAKTDNETPVADEGAVKREAAGTVDDSKDQAAAANTTVTEENLTAADTAPVGPSSAELAAAVRKTTQHLKAIYDGLPPCTAFIIYSGSGDPREVTRLQEMKKQFHKEYKVKNWNDISVKWTDTEDQALRMACKRAREGVGFVVVK</sequence>
<evidence type="ECO:0000256" key="6">
    <source>
        <dbReference type="ARBA" id="ARBA00023242"/>
    </source>
</evidence>
<evidence type="ECO:0000256" key="1">
    <source>
        <dbReference type="ARBA" id="ARBA00004123"/>
    </source>
</evidence>
<feature type="compositionally biased region" description="Polar residues" evidence="7">
    <location>
        <begin position="59"/>
        <end position="70"/>
    </location>
</feature>
<evidence type="ECO:0000313" key="9">
    <source>
        <dbReference type="EMBL" id="KAK0650501.1"/>
    </source>
</evidence>
<dbReference type="AlphaFoldDB" id="A0AA39YFE2"/>
<evidence type="ECO:0000256" key="2">
    <source>
        <dbReference type="ARBA" id="ARBA00006357"/>
    </source>
</evidence>
<accession>A0AA39YFE2</accession>
<proteinExistence type="inferred from homology"/>
<comment type="subcellular location">
    <subcellularLocation>
        <location evidence="1">Nucleus</location>
    </subcellularLocation>
</comment>
<dbReference type="SUPFAM" id="SSF53098">
    <property type="entry name" value="Ribonuclease H-like"/>
    <property type="match status" value="1"/>
</dbReference>
<keyword evidence="5 9" id="KW-0269">Exonuclease</keyword>
<comment type="caution">
    <text evidence="9">The sequence shown here is derived from an EMBL/GenBank/DDBJ whole genome shotgun (WGS) entry which is preliminary data.</text>
</comment>
<feature type="region of interest" description="Disordered" evidence="7">
    <location>
        <begin position="207"/>
        <end position="232"/>
    </location>
</feature>
<evidence type="ECO:0000256" key="4">
    <source>
        <dbReference type="ARBA" id="ARBA00022801"/>
    </source>
</evidence>
<keyword evidence="4" id="KW-0378">Hydrolase</keyword>
<dbReference type="EMBL" id="JAUJDW010000035">
    <property type="protein sequence ID" value="KAK0650501.1"/>
    <property type="molecule type" value="Genomic_DNA"/>
</dbReference>
<feature type="compositionally biased region" description="Basic and acidic residues" evidence="7">
    <location>
        <begin position="1"/>
        <end position="11"/>
    </location>
</feature>
<dbReference type="CDD" id="cd06145">
    <property type="entry name" value="REX1_like"/>
    <property type="match status" value="1"/>
</dbReference>
<dbReference type="InterPro" id="IPR012337">
    <property type="entry name" value="RNaseH-like_sf"/>
</dbReference>
<comment type="similarity">
    <text evidence="2">Belongs to the REXO1/REXO3 family.</text>
</comment>
<gene>
    <name evidence="9" type="primary">SPAC637.09</name>
    <name evidence="9" type="ORF">DIS24_g6813</name>
</gene>
<dbReference type="FunFam" id="3.30.420.10:FF:000019">
    <property type="entry name" value="RNA exonuclease NEF-sp"/>
    <property type="match status" value="1"/>
</dbReference>
<evidence type="ECO:0000259" key="8">
    <source>
        <dbReference type="SMART" id="SM00479"/>
    </source>
</evidence>
<feature type="domain" description="Exonuclease" evidence="8">
    <location>
        <begin position="312"/>
        <end position="474"/>
    </location>
</feature>
<evidence type="ECO:0000256" key="7">
    <source>
        <dbReference type="SAM" id="MobiDB-lite"/>
    </source>
</evidence>
<reference evidence="9" key="1">
    <citation type="submission" date="2023-06" db="EMBL/GenBank/DDBJ databases">
        <title>Multi-omics analyses reveal the molecular pathogenesis toolkit of Lasiodiplodia hormozganensis, a cross-kingdom pathogen.</title>
        <authorList>
            <person name="Felix C."/>
            <person name="Meneses R."/>
            <person name="Goncalves M.F.M."/>
            <person name="Tilleman L."/>
            <person name="Duarte A.S."/>
            <person name="Jorrin-Novo J.V."/>
            <person name="Van De Peer Y."/>
            <person name="Deforce D."/>
            <person name="Van Nieuwerburgh F."/>
            <person name="Esteves A.C."/>
            <person name="Alves A."/>
        </authorList>
    </citation>
    <scope>NUCLEOTIDE SEQUENCE</scope>
    <source>
        <strain evidence="9">CBS 339.90</strain>
    </source>
</reference>
<feature type="compositionally biased region" description="Basic and acidic residues" evidence="7">
    <location>
        <begin position="617"/>
        <end position="632"/>
    </location>
</feature>
<keyword evidence="3" id="KW-0540">Nuclease</keyword>
<dbReference type="PANTHER" id="PTHR12801">
    <property type="entry name" value="RNA EXONUCLEASE REXO1 / RECO3 FAMILY MEMBER-RELATED"/>
    <property type="match status" value="1"/>
</dbReference>
<dbReference type="InterPro" id="IPR036397">
    <property type="entry name" value="RNaseH_sf"/>
</dbReference>
<evidence type="ECO:0000313" key="10">
    <source>
        <dbReference type="Proteomes" id="UP001175001"/>
    </source>
</evidence>
<keyword evidence="6" id="KW-0539">Nucleus</keyword>
<dbReference type="InterPro" id="IPR013520">
    <property type="entry name" value="Ribonucl_H"/>
</dbReference>
<feature type="region of interest" description="Disordered" evidence="7">
    <location>
        <begin position="592"/>
        <end position="633"/>
    </location>
</feature>
<evidence type="ECO:0000256" key="3">
    <source>
        <dbReference type="ARBA" id="ARBA00022722"/>
    </source>
</evidence>
<feature type="region of interest" description="Disordered" evidence="7">
    <location>
        <begin position="1"/>
        <end position="70"/>
    </location>
</feature>
<dbReference type="InterPro" id="IPR034922">
    <property type="entry name" value="REX1-like_exo"/>
</dbReference>
<keyword evidence="10" id="KW-1185">Reference proteome</keyword>
<feature type="compositionally biased region" description="Polar residues" evidence="7">
    <location>
        <begin position="223"/>
        <end position="232"/>
    </location>
</feature>
<dbReference type="GO" id="GO:0004527">
    <property type="term" value="F:exonuclease activity"/>
    <property type="evidence" value="ECO:0007669"/>
    <property type="project" value="UniProtKB-KW"/>
</dbReference>
<feature type="compositionally biased region" description="Basic and acidic residues" evidence="7">
    <location>
        <begin position="20"/>
        <end position="32"/>
    </location>
</feature>